<evidence type="ECO:0000256" key="1">
    <source>
        <dbReference type="ARBA" id="ARBA00009717"/>
    </source>
</evidence>
<dbReference type="OrthoDB" id="980947at2"/>
<proteinExistence type="inferred from homology"/>
<dbReference type="AlphaFoldDB" id="A0A3S3VKQ7"/>
<organism evidence="5 6">
    <name type="scientific">Mucilaginibacter gilvus</name>
    <dbReference type="NCBI Taxonomy" id="2305909"/>
    <lineage>
        <taxon>Bacteria</taxon>
        <taxon>Pseudomonadati</taxon>
        <taxon>Bacteroidota</taxon>
        <taxon>Sphingobacteriia</taxon>
        <taxon>Sphingobacteriales</taxon>
        <taxon>Sphingobacteriaceae</taxon>
        <taxon>Mucilaginibacter</taxon>
    </lineage>
</organism>
<gene>
    <name evidence="5" type="ORF">EPL05_03860</name>
</gene>
<dbReference type="EMBL" id="SBIW01000002">
    <property type="protein sequence ID" value="RWY55521.1"/>
    <property type="molecule type" value="Genomic_DNA"/>
</dbReference>
<sequence>MLNSRRDFLKKAAMLTGAAGLSSVLPPSIQKALAINPKIGSTWRDAEHIVFLMQENRSFDHCFGMLKGVRGYNDPRAIDLPNKNPVWLQSNEKGETFAPFHLDIKNTKATWMNSLPHSWTNQVNARNDGKFDQWLIEKKSGNPDYKDMPLTLGYHTREDLPFNYALADAFTVCDQNFCSSLTGTTPNRLFFWTGTVREEQNERSRPRVWNEDADFGTLNWTTFPERLEDNNISWKCYQNEVSVPTGFEGEQDSWLANFTDNPLEFFEQYNVKLHDNHTTFRKKLLEILPGKITEAEQKISGMSAGDKGLKQKKRELKWMQDELADIKNNPKLLEAGAYDRLSQREKNIHQKGFATNRNDPQYRELTTLKYNDNGTAREVQVPKSDVLYQFREDVKTGKLPTVSWLVAPENFSDHPGAPWYGSWYVSEVLDILTKNPEVWKKTIFVLNYDENDGYFDHIPPFVAPHSHKDGTGKVSKGIDTRVEFVTLEQEQERKDFPTHYDRESAIGLGYRVPMVIASPWSRGGWVNSEVFDHTSCLQFLENFLSHKTGKRIKEPNISDWRRTICGDLTSAFRPYNGEVIGKPVFLNMNKYVEGIHKAQFKKLPTFKKLNSADISLIKTNRHASAVMPVQEKGVKHSNALNYELYADGKLSADKKHFEIKFEAGNKVFGKEALGAPFNVYAPGKFASLHNPEQKEAVRTWSYGLVPGDSLTEEWALNDFDDNLYHLRVYGPNGFYREYKGNTADPELDVNFAYQANGNKLSGNIALTFGIPGNHAAMPIEVIDNAYKTGIKQMTITYESFAPQTMKLNLMNSHGWYDFTLKVKGNSHFQQRFAGRVETGNPSFSDPLMGGVVV</sequence>
<evidence type="ECO:0000256" key="2">
    <source>
        <dbReference type="ARBA" id="ARBA00012018"/>
    </source>
</evidence>
<dbReference type="EC" id="3.1.4.3" evidence="2"/>
<feature type="domain" description="Bacterial phospholipase C C-terminal" evidence="4">
    <location>
        <begin position="638"/>
        <end position="741"/>
    </location>
</feature>
<evidence type="ECO:0000313" key="5">
    <source>
        <dbReference type="EMBL" id="RWY55521.1"/>
    </source>
</evidence>
<dbReference type="NCBIfam" id="TIGR03396">
    <property type="entry name" value="PC_PLC"/>
    <property type="match status" value="1"/>
</dbReference>
<dbReference type="InterPro" id="IPR007312">
    <property type="entry name" value="Phosphoesterase"/>
</dbReference>
<accession>A0A3S3VKQ7</accession>
<dbReference type="PROSITE" id="PS51318">
    <property type="entry name" value="TAT"/>
    <property type="match status" value="1"/>
</dbReference>
<comment type="similarity">
    <text evidence="1">Belongs to the bacterial phospholipase C family.</text>
</comment>
<dbReference type="RefSeq" id="WP_128532287.1">
    <property type="nucleotide sequence ID" value="NZ_SBIW01000002.1"/>
</dbReference>
<dbReference type="InterPro" id="IPR008475">
    <property type="entry name" value="PLipase_C_C"/>
</dbReference>
<protein>
    <recommendedName>
        <fullName evidence="2">phospholipase C</fullName>
        <ecNumber evidence="2">3.1.4.3</ecNumber>
    </recommendedName>
</protein>
<feature type="domain" description="Bacterial phospholipase C C-terminal" evidence="4">
    <location>
        <begin position="751"/>
        <end position="835"/>
    </location>
</feature>
<dbReference type="Gene3D" id="3.40.720.10">
    <property type="entry name" value="Alkaline Phosphatase, subunit A"/>
    <property type="match status" value="2"/>
</dbReference>
<comment type="caution">
    <text evidence="5">The sequence shown here is derived from an EMBL/GenBank/DDBJ whole genome shotgun (WGS) entry which is preliminary data.</text>
</comment>
<dbReference type="Pfam" id="PF05506">
    <property type="entry name" value="PLipase_C_C"/>
    <property type="match status" value="2"/>
</dbReference>
<dbReference type="GO" id="GO:0016042">
    <property type="term" value="P:lipid catabolic process"/>
    <property type="evidence" value="ECO:0007669"/>
    <property type="project" value="InterPro"/>
</dbReference>
<dbReference type="GO" id="GO:0034480">
    <property type="term" value="F:phosphatidylcholine phospholipase C activity"/>
    <property type="evidence" value="ECO:0007669"/>
    <property type="project" value="UniProtKB-EC"/>
</dbReference>
<evidence type="ECO:0000256" key="3">
    <source>
        <dbReference type="ARBA" id="ARBA00022801"/>
    </source>
</evidence>
<name>A0A3S3VKQ7_9SPHI</name>
<evidence type="ECO:0000313" key="6">
    <source>
        <dbReference type="Proteomes" id="UP000286701"/>
    </source>
</evidence>
<dbReference type="PANTHER" id="PTHR31956:SF1">
    <property type="entry name" value="NON-SPECIFIC PHOSPHOLIPASE C1"/>
    <property type="match status" value="1"/>
</dbReference>
<evidence type="ECO:0000259" key="4">
    <source>
        <dbReference type="Pfam" id="PF05506"/>
    </source>
</evidence>
<dbReference type="NCBIfam" id="TIGR01409">
    <property type="entry name" value="TAT_signal_seq"/>
    <property type="match status" value="1"/>
</dbReference>
<dbReference type="Pfam" id="PF04185">
    <property type="entry name" value="Phosphoesterase"/>
    <property type="match status" value="2"/>
</dbReference>
<dbReference type="PANTHER" id="PTHR31956">
    <property type="entry name" value="NON-SPECIFIC PHOSPHOLIPASE C4-RELATED"/>
    <property type="match status" value="1"/>
</dbReference>
<keyword evidence="3" id="KW-0378">Hydrolase</keyword>
<dbReference type="Proteomes" id="UP000286701">
    <property type="component" value="Unassembled WGS sequence"/>
</dbReference>
<dbReference type="InterPro" id="IPR019546">
    <property type="entry name" value="TAT_signal_bac_arc"/>
</dbReference>
<dbReference type="InterPro" id="IPR017850">
    <property type="entry name" value="Alkaline_phosphatase_core_sf"/>
</dbReference>
<dbReference type="InterPro" id="IPR017767">
    <property type="entry name" value="PC-PLC"/>
</dbReference>
<dbReference type="InterPro" id="IPR006311">
    <property type="entry name" value="TAT_signal"/>
</dbReference>
<reference evidence="5 6" key="1">
    <citation type="submission" date="2019-01" db="EMBL/GenBank/DDBJ databases">
        <title>Mucilaginibacter antarcticum sp. nov., isolated from antarctic soil.</title>
        <authorList>
            <person name="Yan Y.-Q."/>
            <person name="Du Z.-J."/>
        </authorList>
    </citation>
    <scope>NUCLEOTIDE SEQUENCE [LARGE SCALE GENOMIC DNA]</scope>
    <source>
        <strain evidence="5 6">F01003</strain>
    </source>
</reference>
<keyword evidence="6" id="KW-1185">Reference proteome</keyword>